<dbReference type="InterPro" id="IPR016518">
    <property type="entry name" value="Alpha-L-fucosidase"/>
</dbReference>
<keyword evidence="5" id="KW-0378">Hydrolase</keyword>
<evidence type="ECO:0000259" key="2">
    <source>
        <dbReference type="Pfam" id="PF14498"/>
    </source>
</evidence>
<name>A0A3D8LF30_9BACT</name>
<organism evidence="5 6">
    <name type="scientific">Pontibacter diazotrophicus</name>
    <dbReference type="NCBI Taxonomy" id="1400979"/>
    <lineage>
        <taxon>Bacteria</taxon>
        <taxon>Pseudomonadati</taxon>
        <taxon>Bacteroidota</taxon>
        <taxon>Cytophagia</taxon>
        <taxon>Cytophagales</taxon>
        <taxon>Hymenobacteraceae</taxon>
        <taxon>Pontibacter</taxon>
    </lineage>
</organism>
<dbReference type="InterPro" id="IPR054363">
    <property type="entry name" value="GH95_cat"/>
</dbReference>
<feature type="domain" description="Glycosyl hydrolase family 95 N-terminal" evidence="2">
    <location>
        <begin position="38"/>
        <end position="271"/>
    </location>
</feature>
<sequence>MHLQSLHNLRFLLLLLFLLILYPAVAQEKQQAPDDLKLWFSHPATNWNEALPVGNGRLGAMVFGGVATERLQLNEESVWTGKPADFVNPEARANLPKVRALLFAGKYAEARDLAQEKMMGDKKIHSTYQTLGDLQLDFGPITKDITGYRRELDLETAVAKVTYRAGDVSFTREIFSSAPDQALVVRLTASKPGALAFGINLSRPGNKAKLELAGDEIIMSEHVGDGTGVRMVARVKVLQEGGTKDAAGESIRIEDADAVTLLLTAATDYKGNDQLAMAATQLAAAAKKDYEALKKDHIADYQQYFKRVDLHLGTTDAAYFPTDARLVAMQNGNIDPQLVQLYYQFGRYLLISSSRPGGLPANLQGIWADGLTPPWSADYHININIQMNYWPAEVTNLSEMHMPFLTFLDALRPDARKTARDMYGIKGTVAHFTTDPWLFTETYGEPRWAMWPMGMAWSAQHLWEHYLFTEDKAYLKELAYPVMKEAAEFCANWLVENPETKQLVSGPSISPENTFKTEDGEVATMVMGPTMDHMIIRDLLGNTIAASKELNKDAAFRRRLEKILTRLAPTRIGSDGRIMEWTEEFEENEPGHRHISHLFALHPGRQITKQQHPELMEAARKTIDYRLSQGGGHTGWSRAWIINFFARLQDGEAAHDNLLALLRKSTLPNLFDTHPPFQIDGNFGATAGITEMLMQSHAGEIQLLPALPAGWQQGHIHGIVARGGFEVDLNWEAGKLKQVKVLSKLGNPCQVRYGDQVVTLQTEKGKSYVLDGNLKQL</sequence>
<evidence type="ECO:0000313" key="6">
    <source>
        <dbReference type="Proteomes" id="UP000256708"/>
    </source>
</evidence>
<keyword evidence="1" id="KW-0732">Signal</keyword>
<feature type="domain" description="Glycosyl hydrolase family 95 catalytic" evidence="4">
    <location>
        <begin position="290"/>
        <end position="693"/>
    </location>
</feature>
<evidence type="ECO:0000256" key="1">
    <source>
        <dbReference type="SAM" id="SignalP"/>
    </source>
</evidence>
<dbReference type="FunFam" id="1.50.10.10:FF:000028">
    <property type="entry name" value="Alpha-L-fucosidase 2"/>
    <property type="match status" value="1"/>
</dbReference>
<dbReference type="Pfam" id="PF21307">
    <property type="entry name" value="Glyco_hydro_95_C"/>
    <property type="match status" value="1"/>
</dbReference>
<dbReference type="Gene3D" id="2.70.98.50">
    <property type="entry name" value="putative glycoside hydrolase family protein from bacillus halodurans"/>
    <property type="match status" value="1"/>
</dbReference>
<feature type="domain" description="Alpha fucosidase A-like C-terminal" evidence="3">
    <location>
        <begin position="695"/>
        <end position="763"/>
    </location>
</feature>
<dbReference type="PANTHER" id="PTHR31084">
    <property type="entry name" value="ALPHA-L-FUCOSIDASE 2"/>
    <property type="match status" value="1"/>
</dbReference>
<dbReference type="Pfam" id="PF14498">
    <property type="entry name" value="Glyco_hyd_65N_2"/>
    <property type="match status" value="1"/>
</dbReference>
<dbReference type="Gene3D" id="2.60.40.1180">
    <property type="entry name" value="Golgi alpha-mannosidase II"/>
    <property type="match status" value="1"/>
</dbReference>
<feature type="chain" id="PRO_5017747032" evidence="1">
    <location>
        <begin position="27"/>
        <end position="777"/>
    </location>
</feature>
<dbReference type="InterPro" id="IPR027414">
    <property type="entry name" value="GH95_N_dom"/>
</dbReference>
<dbReference type="EMBL" id="QRGR01000007">
    <property type="protein sequence ID" value="RDV15906.1"/>
    <property type="molecule type" value="Genomic_DNA"/>
</dbReference>
<reference evidence="6" key="1">
    <citation type="submission" date="2018-08" db="EMBL/GenBank/DDBJ databases">
        <authorList>
            <person name="Liu Z.-W."/>
            <person name="Du Z.-J."/>
        </authorList>
    </citation>
    <scope>NUCLEOTIDE SEQUENCE [LARGE SCALE GENOMIC DNA]</scope>
    <source>
        <strain evidence="6">H4X</strain>
    </source>
</reference>
<proteinExistence type="predicted"/>
<evidence type="ECO:0000313" key="5">
    <source>
        <dbReference type="EMBL" id="RDV15906.1"/>
    </source>
</evidence>
<evidence type="ECO:0000259" key="3">
    <source>
        <dbReference type="Pfam" id="PF21307"/>
    </source>
</evidence>
<dbReference type="InterPro" id="IPR008928">
    <property type="entry name" value="6-hairpin_glycosidase_sf"/>
</dbReference>
<protein>
    <submittedName>
        <fullName evidence="5">Glycoside hydrolase family 95 protein</fullName>
    </submittedName>
</protein>
<dbReference type="SUPFAM" id="SSF48208">
    <property type="entry name" value="Six-hairpin glycosidases"/>
    <property type="match status" value="1"/>
</dbReference>
<evidence type="ECO:0000259" key="4">
    <source>
        <dbReference type="Pfam" id="PF22124"/>
    </source>
</evidence>
<dbReference type="InterPro" id="IPR049053">
    <property type="entry name" value="AFCA-like_C"/>
</dbReference>
<feature type="signal peptide" evidence="1">
    <location>
        <begin position="1"/>
        <end position="26"/>
    </location>
</feature>
<gene>
    <name evidence="5" type="ORF">DXT99_07920</name>
</gene>
<dbReference type="Pfam" id="PF22124">
    <property type="entry name" value="Glyco_hydro_95_cat"/>
    <property type="match status" value="1"/>
</dbReference>
<dbReference type="RefSeq" id="WP_115564978.1">
    <property type="nucleotide sequence ID" value="NZ_QRGR01000007.1"/>
</dbReference>
<dbReference type="PIRSF" id="PIRSF007663">
    <property type="entry name" value="UCP007663"/>
    <property type="match status" value="1"/>
</dbReference>
<dbReference type="OrthoDB" id="9802600at2"/>
<dbReference type="AlphaFoldDB" id="A0A3D8LF30"/>
<dbReference type="Proteomes" id="UP000256708">
    <property type="component" value="Unassembled WGS sequence"/>
</dbReference>
<comment type="caution">
    <text evidence="5">The sequence shown here is derived from an EMBL/GenBank/DDBJ whole genome shotgun (WGS) entry which is preliminary data.</text>
</comment>
<dbReference type="InterPro" id="IPR013780">
    <property type="entry name" value="Glyco_hydro_b"/>
</dbReference>
<dbReference type="PANTHER" id="PTHR31084:SF0">
    <property type="entry name" value="ALPHA-L-FUCOSIDASE 2"/>
    <property type="match status" value="1"/>
</dbReference>
<accession>A0A3D8LF30</accession>
<dbReference type="GO" id="GO:0005975">
    <property type="term" value="P:carbohydrate metabolic process"/>
    <property type="evidence" value="ECO:0007669"/>
    <property type="project" value="InterPro"/>
</dbReference>
<dbReference type="GO" id="GO:0004560">
    <property type="term" value="F:alpha-L-fucosidase activity"/>
    <property type="evidence" value="ECO:0007669"/>
    <property type="project" value="InterPro"/>
</dbReference>
<keyword evidence="6" id="KW-1185">Reference proteome</keyword>